<evidence type="ECO:0000313" key="4">
    <source>
        <dbReference type="EMBL" id="AGB49172.1"/>
    </source>
</evidence>
<dbReference type="GO" id="GO:0019430">
    <property type="term" value="P:removal of superoxide radicals"/>
    <property type="evidence" value="ECO:0007669"/>
    <property type="project" value="InterPro"/>
</dbReference>
<dbReference type="InterPro" id="IPR036188">
    <property type="entry name" value="FAD/NAD-bd_sf"/>
</dbReference>
<dbReference type="NCBIfam" id="TIGR01292">
    <property type="entry name" value="TRX_reduct"/>
    <property type="match status" value="1"/>
</dbReference>
<dbReference type="STRING" id="867904.Metho_0930"/>
<dbReference type="GO" id="GO:0004791">
    <property type="term" value="F:thioredoxin-disulfide reductase (NADPH) activity"/>
    <property type="evidence" value="ECO:0007669"/>
    <property type="project" value="InterPro"/>
</dbReference>
<keyword evidence="5" id="KW-1185">Reference proteome</keyword>
<evidence type="ECO:0000313" key="5">
    <source>
        <dbReference type="Proteomes" id="UP000010866"/>
    </source>
</evidence>
<dbReference type="Gene3D" id="3.50.50.60">
    <property type="entry name" value="FAD/NAD(P)-binding domain"/>
    <property type="match status" value="2"/>
</dbReference>
<dbReference type="RefSeq" id="WP_015324339.1">
    <property type="nucleotide sequence ID" value="NC_019977.1"/>
</dbReference>
<gene>
    <name evidence="4" type="ordered locus">Metho_0930</name>
</gene>
<feature type="domain" description="FAD/NAD(P)-binding" evidence="3">
    <location>
        <begin position="2"/>
        <end position="286"/>
    </location>
</feature>
<evidence type="ECO:0000259" key="3">
    <source>
        <dbReference type="Pfam" id="PF07992"/>
    </source>
</evidence>
<keyword evidence="2" id="KW-0560">Oxidoreductase</keyword>
<proteinExistence type="predicted"/>
<dbReference type="GeneID" id="14406739"/>
<evidence type="ECO:0000256" key="2">
    <source>
        <dbReference type="ARBA" id="ARBA00023002"/>
    </source>
</evidence>
<dbReference type="GO" id="GO:0005737">
    <property type="term" value="C:cytoplasm"/>
    <property type="evidence" value="ECO:0007669"/>
    <property type="project" value="InterPro"/>
</dbReference>
<dbReference type="SUPFAM" id="SSF51905">
    <property type="entry name" value="FAD/NAD(P)-binding domain"/>
    <property type="match status" value="1"/>
</dbReference>
<dbReference type="HOGENOM" id="CLU_031864_5_3_2"/>
<dbReference type="EMBL" id="CP003362">
    <property type="protein sequence ID" value="AGB49172.1"/>
    <property type="molecule type" value="Genomic_DNA"/>
</dbReference>
<dbReference type="PANTHER" id="PTHR48105">
    <property type="entry name" value="THIOREDOXIN REDUCTASE 1-RELATED-RELATED"/>
    <property type="match status" value="1"/>
</dbReference>
<reference evidence="5" key="1">
    <citation type="submission" date="2012-02" db="EMBL/GenBank/DDBJ databases">
        <title>Complete sequence of chromosome of Methanomethylovorans hollandica DSM 15978.</title>
        <authorList>
            <person name="Lucas S."/>
            <person name="Copeland A."/>
            <person name="Lapidus A."/>
            <person name="Glavina del Rio T."/>
            <person name="Dalin E."/>
            <person name="Tice H."/>
            <person name="Bruce D."/>
            <person name="Goodwin L."/>
            <person name="Pitluck S."/>
            <person name="Peters L."/>
            <person name="Mikhailova N."/>
            <person name="Held B."/>
            <person name="Kyrpides N."/>
            <person name="Mavromatis K."/>
            <person name="Ivanova N."/>
            <person name="Brettin T."/>
            <person name="Detter J.C."/>
            <person name="Han C."/>
            <person name="Larimer F."/>
            <person name="Land M."/>
            <person name="Hauser L."/>
            <person name="Markowitz V."/>
            <person name="Cheng J.-F."/>
            <person name="Hugenholtz P."/>
            <person name="Woyke T."/>
            <person name="Wu D."/>
            <person name="Spring S."/>
            <person name="Schroeder M."/>
            <person name="Brambilla E."/>
            <person name="Klenk H.-P."/>
            <person name="Eisen J.A."/>
        </authorList>
    </citation>
    <scope>NUCLEOTIDE SEQUENCE [LARGE SCALE GENOMIC DNA]</scope>
    <source>
        <strain evidence="5">DSM 15978 / NBRC 107637 / DMS1</strain>
    </source>
</reference>
<dbReference type="Pfam" id="PF07992">
    <property type="entry name" value="Pyr_redox_2"/>
    <property type="match status" value="1"/>
</dbReference>
<keyword evidence="1" id="KW-0285">Flavoprotein</keyword>
<dbReference type="InterPro" id="IPR023753">
    <property type="entry name" value="FAD/NAD-binding_dom"/>
</dbReference>
<dbReference type="PRINTS" id="PR00469">
    <property type="entry name" value="PNDRDTASEII"/>
</dbReference>
<organism evidence="4 5">
    <name type="scientific">Methanomethylovorans hollandica (strain DSM 15978 / NBRC 107637 / DMS1)</name>
    <dbReference type="NCBI Taxonomy" id="867904"/>
    <lineage>
        <taxon>Archaea</taxon>
        <taxon>Methanobacteriati</taxon>
        <taxon>Methanobacteriota</taxon>
        <taxon>Stenosarchaea group</taxon>
        <taxon>Methanomicrobia</taxon>
        <taxon>Methanosarcinales</taxon>
        <taxon>Methanosarcinaceae</taxon>
        <taxon>Methanomethylovorans</taxon>
    </lineage>
</organism>
<dbReference type="PRINTS" id="PR00368">
    <property type="entry name" value="FADPNR"/>
</dbReference>
<sequence>MYDLIIIGGGPAGLTAGIYAVRYGLNTIVLEKDVLPGQIAATDLIENYTGFTAISGPELMQRFKEHAQTVGVKIESAEVSSIISEDGRKVVMTDTGNLVSKALVIATGANPKKLGIPGEKEFMGKGVSYCATCDAPFYKGKTVMVIGGGESALTDALILSNIVKKVYIVHRRDKLRASMILQERVSKKPNIEIIWDNVPEEIQGKTGVENIILRNLKTGEMNTLPVEGVFVYIGILPNTEFIDVKKNSSGFILTNEKLETSVQGIYAAGDCRDTTIWQVVTAVADGAVAAVSAHEYIMNLELEQ</sequence>
<evidence type="ECO:0000256" key="1">
    <source>
        <dbReference type="ARBA" id="ARBA00022630"/>
    </source>
</evidence>
<dbReference type="AlphaFoldDB" id="L0KUP3"/>
<name>L0KUP3_METHD</name>
<dbReference type="KEGG" id="mhz:Metho_0930"/>
<dbReference type="InterPro" id="IPR005982">
    <property type="entry name" value="Thioredox_Rdtase"/>
</dbReference>
<dbReference type="InterPro" id="IPR050097">
    <property type="entry name" value="Ferredoxin-NADP_redctase_2"/>
</dbReference>
<protein>
    <submittedName>
        <fullName evidence="4">Thioredoxin-disulfide reductase</fullName>
    </submittedName>
</protein>
<accession>L0KUP3</accession>
<dbReference type="OrthoDB" id="27340at2157"/>
<dbReference type="Proteomes" id="UP000010866">
    <property type="component" value="Chromosome"/>
</dbReference>